<gene>
    <name evidence="1" type="ORF">N657DRAFT_273335</name>
</gene>
<name>A0AAN6U459_9PEZI</name>
<proteinExistence type="predicted"/>
<dbReference type="RefSeq" id="XP_062649406.1">
    <property type="nucleotide sequence ID" value="XM_062786561.1"/>
</dbReference>
<evidence type="ECO:0000313" key="2">
    <source>
        <dbReference type="Proteomes" id="UP001302602"/>
    </source>
</evidence>
<dbReference type="AlphaFoldDB" id="A0AAN6U459"/>
<comment type="caution">
    <text evidence="1">The sequence shown here is derived from an EMBL/GenBank/DDBJ whole genome shotgun (WGS) entry which is preliminary data.</text>
</comment>
<protein>
    <submittedName>
        <fullName evidence="1">Uncharacterized protein</fullName>
    </submittedName>
</protein>
<reference evidence="1" key="1">
    <citation type="journal article" date="2023" name="Mol. Phylogenet. Evol.">
        <title>Genome-scale phylogeny and comparative genomics of the fungal order Sordariales.</title>
        <authorList>
            <person name="Hensen N."/>
            <person name="Bonometti L."/>
            <person name="Westerberg I."/>
            <person name="Brannstrom I.O."/>
            <person name="Guillou S."/>
            <person name="Cros-Aarteil S."/>
            <person name="Calhoun S."/>
            <person name="Haridas S."/>
            <person name="Kuo A."/>
            <person name="Mondo S."/>
            <person name="Pangilinan J."/>
            <person name="Riley R."/>
            <person name="LaButti K."/>
            <person name="Andreopoulos B."/>
            <person name="Lipzen A."/>
            <person name="Chen C."/>
            <person name="Yan M."/>
            <person name="Daum C."/>
            <person name="Ng V."/>
            <person name="Clum A."/>
            <person name="Steindorff A."/>
            <person name="Ohm R.A."/>
            <person name="Martin F."/>
            <person name="Silar P."/>
            <person name="Natvig D.O."/>
            <person name="Lalanne C."/>
            <person name="Gautier V."/>
            <person name="Ament-Velasquez S.L."/>
            <person name="Kruys A."/>
            <person name="Hutchinson M.I."/>
            <person name="Powell A.J."/>
            <person name="Barry K."/>
            <person name="Miller A.N."/>
            <person name="Grigoriev I.V."/>
            <person name="Debuchy R."/>
            <person name="Gladieux P."/>
            <person name="Hiltunen Thoren M."/>
            <person name="Johannesson H."/>
        </authorList>
    </citation>
    <scope>NUCLEOTIDE SEQUENCE</scope>
    <source>
        <strain evidence="1">CBS 731.68</strain>
    </source>
</reference>
<sequence>MPSLRSTRPAAKQGGILIFSRGLLLFHTLTPPYPLRPKCKEVEANCGHNSAGPTSLSKALSEVRLSSLPHIHARSAKALHSRRVPFREALFKPITAEQVLISTEIVSRFAWSHGLLATVLCQDMLLCGVLEG</sequence>
<dbReference type="GeneID" id="87823329"/>
<keyword evidence="2" id="KW-1185">Reference proteome</keyword>
<reference evidence="1" key="2">
    <citation type="submission" date="2023-05" db="EMBL/GenBank/DDBJ databases">
        <authorList>
            <consortium name="Lawrence Berkeley National Laboratory"/>
            <person name="Steindorff A."/>
            <person name="Hensen N."/>
            <person name="Bonometti L."/>
            <person name="Westerberg I."/>
            <person name="Brannstrom I.O."/>
            <person name="Guillou S."/>
            <person name="Cros-Aarteil S."/>
            <person name="Calhoun S."/>
            <person name="Haridas S."/>
            <person name="Kuo A."/>
            <person name="Mondo S."/>
            <person name="Pangilinan J."/>
            <person name="Riley R."/>
            <person name="Labutti K."/>
            <person name="Andreopoulos B."/>
            <person name="Lipzen A."/>
            <person name="Chen C."/>
            <person name="Yanf M."/>
            <person name="Daum C."/>
            <person name="Ng V."/>
            <person name="Clum A."/>
            <person name="Ohm R."/>
            <person name="Martin F."/>
            <person name="Silar P."/>
            <person name="Natvig D."/>
            <person name="Lalanne C."/>
            <person name="Gautier V."/>
            <person name="Ament-Velasquez S.L."/>
            <person name="Kruys A."/>
            <person name="Hutchinson M.I."/>
            <person name="Powell A.J."/>
            <person name="Barry K."/>
            <person name="Miller A.N."/>
            <person name="Grigoriev I.V."/>
            <person name="Debuchy R."/>
            <person name="Gladieux P."/>
            <person name="Thoren M.H."/>
            <person name="Johannesson H."/>
        </authorList>
    </citation>
    <scope>NUCLEOTIDE SEQUENCE</scope>
    <source>
        <strain evidence="1">CBS 731.68</strain>
    </source>
</reference>
<evidence type="ECO:0000313" key="1">
    <source>
        <dbReference type="EMBL" id="KAK4125635.1"/>
    </source>
</evidence>
<dbReference type="EMBL" id="MU853225">
    <property type="protein sequence ID" value="KAK4125635.1"/>
    <property type="molecule type" value="Genomic_DNA"/>
</dbReference>
<organism evidence="1 2">
    <name type="scientific">Parathielavia appendiculata</name>
    <dbReference type="NCBI Taxonomy" id="2587402"/>
    <lineage>
        <taxon>Eukaryota</taxon>
        <taxon>Fungi</taxon>
        <taxon>Dikarya</taxon>
        <taxon>Ascomycota</taxon>
        <taxon>Pezizomycotina</taxon>
        <taxon>Sordariomycetes</taxon>
        <taxon>Sordariomycetidae</taxon>
        <taxon>Sordariales</taxon>
        <taxon>Chaetomiaceae</taxon>
        <taxon>Parathielavia</taxon>
    </lineage>
</organism>
<accession>A0AAN6U459</accession>
<dbReference type="Proteomes" id="UP001302602">
    <property type="component" value="Unassembled WGS sequence"/>
</dbReference>